<protein>
    <submittedName>
        <fullName evidence="2">Asparagine synthase-related protein</fullName>
    </submittedName>
</protein>
<dbReference type="Proteomes" id="UP001183615">
    <property type="component" value="Unassembled WGS sequence"/>
</dbReference>
<name>A0ABU2SCU2_9ACTN</name>
<dbReference type="EMBL" id="JAVREV010000022">
    <property type="protein sequence ID" value="MDT0446796.1"/>
    <property type="molecule type" value="Genomic_DNA"/>
</dbReference>
<sequence length="598" mass="61320">MLSELNGEWVVGGCGWRGQPPPAAMSVPGVSAVWCSAAVPVRAVSVLGAGELVLLGACPAGEEELRAALVAAGRGRWAALTALPGSYWCVAELDSGGRQFVCGDLAGLRGVFRTSTEGPDAMVWASRAGMLAGRTGSGVDWHQVAAELVSGAGHWPTATSYEGVAAVAGGSGLVWHPRDGRVSGTVNTRPRCGELPLEDGAEAFGEALGGAVAWRAEASGGDLGADLSGGLDSSTAVLLAAERARGLVAVTYGGPLASAEDTATARRVADHAGVRHHVATEPTWHFQTLPATATEAPVLASSTAALDAAYLAPAAGRRMHLTGHGGDVVLDASSAVWPDLIARGQRRAAHRGLAATARRRNTAPGPLWRHAREQAALTRPQALNVAADQVAAGTAASASASTGWSWVHLGAAAAWLTPAGREAVAGRLRQAADVASAAGLPGAFDDWAALHATAAECRAHHPLYTALGANLTHPFLDNTVVRAAFDIPAHRRHVPGRPKVLLGAALPGLPRWLTSRSSKGSFAPMLLTGLRRERARLHQLIVSHPLVGAGLIDPHRARATLDAVADGREGRGAGGGLAAVHHLLVIGQWATVRPAEVA</sequence>
<accession>A0ABU2SCU2</accession>
<reference evidence="3" key="1">
    <citation type="submission" date="2023-07" db="EMBL/GenBank/DDBJ databases">
        <title>30 novel species of actinomycetes from the DSMZ collection.</title>
        <authorList>
            <person name="Nouioui I."/>
        </authorList>
    </citation>
    <scope>NUCLEOTIDE SEQUENCE [LARGE SCALE GENOMIC DNA]</scope>
    <source>
        <strain evidence="3">DSM 41886</strain>
    </source>
</reference>
<dbReference type="InterPro" id="IPR014729">
    <property type="entry name" value="Rossmann-like_a/b/a_fold"/>
</dbReference>
<dbReference type="SUPFAM" id="SSF52402">
    <property type="entry name" value="Adenine nucleotide alpha hydrolases-like"/>
    <property type="match status" value="1"/>
</dbReference>
<dbReference type="Gene3D" id="3.40.50.620">
    <property type="entry name" value="HUPs"/>
    <property type="match status" value="1"/>
</dbReference>
<proteinExistence type="predicted"/>
<evidence type="ECO:0000313" key="2">
    <source>
        <dbReference type="EMBL" id="MDT0446796.1"/>
    </source>
</evidence>
<evidence type="ECO:0000259" key="1">
    <source>
        <dbReference type="Pfam" id="PF00733"/>
    </source>
</evidence>
<dbReference type="InterPro" id="IPR001962">
    <property type="entry name" value="Asn_synthase"/>
</dbReference>
<comment type="caution">
    <text evidence="2">The sequence shown here is derived from an EMBL/GenBank/DDBJ whole genome shotgun (WGS) entry which is preliminary data.</text>
</comment>
<dbReference type="RefSeq" id="WP_311620937.1">
    <property type="nucleotide sequence ID" value="NZ_JAVREV010000022.1"/>
</dbReference>
<gene>
    <name evidence="2" type="ORF">RM779_29995</name>
</gene>
<dbReference type="Pfam" id="PF00733">
    <property type="entry name" value="Asn_synthase"/>
    <property type="match status" value="1"/>
</dbReference>
<organism evidence="2 3">
    <name type="scientific">Streptomyces johnsoniae</name>
    <dbReference type="NCBI Taxonomy" id="3075532"/>
    <lineage>
        <taxon>Bacteria</taxon>
        <taxon>Bacillati</taxon>
        <taxon>Actinomycetota</taxon>
        <taxon>Actinomycetes</taxon>
        <taxon>Kitasatosporales</taxon>
        <taxon>Streptomycetaceae</taxon>
        <taxon>Streptomyces</taxon>
    </lineage>
</organism>
<keyword evidence="3" id="KW-1185">Reference proteome</keyword>
<feature type="domain" description="Asparagine synthetase" evidence="1">
    <location>
        <begin position="205"/>
        <end position="568"/>
    </location>
</feature>
<evidence type="ECO:0000313" key="3">
    <source>
        <dbReference type="Proteomes" id="UP001183615"/>
    </source>
</evidence>